<gene>
    <name evidence="1" type="ORF">LECACI_7A000540</name>
</gene>
<organism evidence="1 2">
    <name type="scientific">Lecanosticta acicola</name>
    <dbReference type="NCBI Taxonomy" id="111012"/>
    <lineage>
        <taxon>Eukaryota</taxon>
        <taxon>Fungi</taxon>
        <taxon>Dikarya</taxon>
        <taxon>Ascomycota</taxon>
        <taxon>Pezizomycotina</taxon>
        <taxon>Dothideomycetes</taxon>
        <taxon>Dothideomycetidae</taxon>
        <taxon>Mycosphaerellales</taxon>
        <taxon>Mycosphaerellaceae</taxon>
        <taxon>Lecanosticta</taxon>
    </lineage>
</organism>
<protein>
    <recommendedName>
        <fullName evidence="3">F-box domain-containing protein</fullName>
    </recommendedName>
</protein>
<keyword evidence="2" id="KW-1185">Reference proteome</keyword>
<dbReference type="EMBL" id="CAVMBE010000002">
    <property type="protein sequence ID" value="CAK3778898.1"/>
    <property type="molecule type" value="Genomic_DNA"/>
</dbReference>
<dbReference type="AlphaFoldDB" id="A0AAI8W1B8"/>
<name>A0AAI8W1B8_9PEZI</name>
<reference evidence="1" key="1">
    <citation type="submission" date="2023-11" db="EMBL/GenBank/DDBJ databases">
        <authorList>
            <person name="Alioto T."/>
            <person name="Alioto T."/>
            <person name="Gomez Garrido J."/>
        </authorList>
    </citation>
    <scope>NUCLEOTIDE SEQUENCE</scope>
</reference>
<evidence type="ECO:0008006" key="3">
    <source>
        <dbReference type="Google" id="ProtNLM"/>
    </source>
</evidence>
<sequence length="372" mass="41422">MAENDPCLTGIPAELFEDIAERLPTKSLKALRLTNRECASKVLRNYTQALFTRRAYYVSIEESLKHAIEVAEHPVFGSAVKTMYFLVDQVMGPADVRHPCFEGDGIFIEQNKAFKEHVSFQQRDGDFKLLAELFAILKKRHAKPERVEVVDRATARVCPPSEAAGLHMKPPVSHAKDASRAFFAVVQAIDDSGLEVPTFGGYGLDWSLPLSKIDLNGPGMSAFNSLLTTVQSLHLSFDDFIHTPEDKSSFEKTLSSAPVLKDLRVAGDARWAGRPSDFSIAPWLRSRTINVLLHEKFTSLECLSIKDACLDGKSLIAFAKQHKLLALRRVNLRNVALTDLTGNNVDACARAALMKWMPVSGKYTLVREKRHT</sequence>
<dbReference type="Proteomes" id="UP001296104">
    <property type="component" value="Unassembled WGS sequence"/>
</dbReference>
<evidence type="ECO:0000313" key="1">
    <source>
        <dbReference type="EMBL" id="CAK3778898.1"/>
    </source>
</evidence>
<proteinExistence type="predicted"/>
<accession>A0AAI8W1B8</accession>
<evidence type="ECO:0000313" key="2">
    <source>
        <dbReference type="Proteomes" id="UP001296104"/>
    </source>
</evidence>
<comment type="caution">
    <text evidence="1">The sequence shown here is derived from an EMBL/GenBank/DDBJ whole genome shotgun (WGS) entry which is preliminary data.</text>
</comment>